<evidence type="ECO:0000256" key="1">
    <source>
        <dbReference type="ARBA" id="ARBA00003937"/>
    </source>
</evidence>
<dbReference type="GO" id="GO:0009366">
    <property type="term" value="C:enterobactin synthetase complex"/>
    <property type="evidence" value="ECO:0007669"/>
    <property type="project" value="InterPro"/>
</dbReference>
<keyword evidence="7" id="KW-0259">Enterobactin biosynthesis</keyword>
<feature type="binding site" evidence="13">
    <location>
        <position position="127"/>
    </location>
    <ligand>
        <name>Mg(2+)</name>
        <dbReference type="ChEBI" id="CHEBI:18420"/>
    </ligand>
</feature>
<evidence type="ECO:0000256" key="13">
    <source>
        <dbReference type="PIRSR" id="PIRSR603542-2"/>
    </source>
</evidence>
<feature type="binding site" evidence="12">
    <location>
        <position position="59"/>
    </location>
    <ligand>
        <name>CoA</name>
        <dbReference type="ChEBI" id="CHEBI:57287"/>
    </ligand>
</feature>
<proteinExistence type="inferred from homology"/>
<reference evidence="16 17" key="1">
    <citation type="submission" date="2020-02" db="EMBL/GenBank/DDBJ databases">
        <title>Integrative conjugative elements (ICEs) and plasmids drive adaptation of Pseudomonas nitroreducens strain HBP1 to wastewater environment.</title>
        <authorList>
            <person name="Sentchilo V."/>
            <person name="Carraro N."/>
            <person name="Bertelli C."/>
            <person name="van der Meer J.R."/>
        </authorList>
    </citation>
    <scope>NUCLEOTIDE SEQUENCE [LARGE SCALE GENOMIC DNA]</scope>
    <source>
        <strain evidence="16 17">HBP1</strain>
    </source>
</reference>
<dbReference type="AlphaFoldDB" id="A0A6G6IU71"/>
<evidence type="ECO:0000256" key="3">
    <source>
        <dbReference type="ARBA" id="ARBA00008342"/>
    </source>
</evidence>
<comment type="pathway">
    <text evidence="2">Siderophore biosynthesis; enterobactin biosynthesis.</text>
</comment>
<dbReference type="EMBL" id="CP049140">
    <property type="protein sequence ID" value="QIE86685.1"/>
    <property type="molecule type" value="Genomic_DNA"/>
</dbReference>
<dbReference type="InterPro" id="IPR041354">
    <property type="entry name" value="4PPT_N"/>
</dbReference>
<feature type="domain" description="4'-phosphopantetheinyl transferase" evidence="14">
    <location>
        <begin position="121"/>
        <end position="215"/>
    </location>
</feature>
<dbReference type="RefSeq" id="WP_024763125.1">
    <property type="nucleotide sequence ID" value="NZ_CP049140.1"/>
</dbReference>
<comment type="catalytic activity">
    <reaction evidence="11">
        <text>apo-[peptidyl-carrier protein] + CoA = holo-[peptidyl-carrier protein] + adenosine 3',5'-bisphosphate + H(+)</text>
        <dbReference type="Rhea" id="RHEA:46228"/>
        <dbReference type="Rhea" id="RHEA-COMP:11479"/>
        <dbReference type="Rhea" id="RHEA-COMP:11480"/>
        <dbReference type="ChEBI" id="CHEBI:15378"/>
        <dbReference type="ChEBI" id="CHEBI:29999"/>
        <dbReference type="ChEBI" id="CHEBI:57287"/>
        <dbReference type="ChEBI" id="CHEBI:58343"/>
        <dbReference type="ChEBI" id="CHEBI:64479"/>
    </reaction>
</comment>
<dbReference type="UniPathway" id="UPA00017"/>
<dbReference type="GO" id="GO:0005886">
    <property type="term" value="C:plasma membrane"/>
    <property type="evidence" value="ECO:0007669"/>
    <property type="project" value="TreeGrafter"/>
</dbReference>
<keyword evidence="13" id="KW-0460">Magnesium</keyword>
<dbReference type="Proteomes" id="UP000501063">
    <property type="component" value="Chromosome"/>
</dbReference>
<name>A0A6G6IU71_PSENT</name>
<dbReference type="Pfam" id="PF01648">
    <property type="entry name" value="ACPS"/>
    <property type="match status" value="1"/>
</dbReference>
<feature type="binding site" evidence="12">
    <location>
        <position position="172"/>
    </location>
    <ligand>
        <name>CoA</name>
        <dbReference type="ChEBI" id="CHEBI:57287"/>
    </ligand>
</feature>
<sequence>MTALPDFCTPLDADWPLPTLLDGCQIRSTRFDRQRLQAGDFALSRVEAPANIQRSVAKRQAEYLAGRICAREALLAAGSEAWVPGTDEERAPVWPAGFCGSITHGDGWAAAIVARDSHWRGLGLDVENRLETTRAERLAAEILTPDELARLDPQQAALQVTLTFSLKESLFKALFPLVRKRFYFEHAELLSWSAGGHARLRLLTDLSEEWHHGQEIDGQFSLFDGRLLSLVAIPSVKGSSQSVRHGANL</sequence>
<dbReference type="InterPro" id="IPR008278">
    <property type="entry name" value="4-PPantetheinyl_Trfase_dom"/>
</dbReference>
<feature type="binding site" evidence="12">
    <location>
        <position position="67"/>
    </location>
    <ligand>
        <name>CoA</name>
        <dbReference type="ChEBI" id="CHEBI:57287"/>
    </ligand>
</feature>
<protein>
    <recommendedName>
        <fullName evidence="5">Enterobactin synthase component D</fullName>
    </recommendedName>
    <alternativeName>
        <fullName evidence="8">4'-phosphopantetheinyl transferase EntD</fullName>
    </alternativeName>
    <alternativeName>
        <fullName evidence="9">Enterochelin synthase D</fullName>
    </alternativeName>
</protein>
<evidence type="ECO:0000256" key="8">
    <source>
        <dbReference type="ARBA" id="ARBA00029894"/>
    </source>
</evidence>
<keyword evidence="6 16" id="KW-0808">Transferase</keyword>
<evidence type="ECO:0000259" key="14">
    <source>
        <dbReference type="Pfam" id="PF01648"/>
    </source>
</evidence>
<dbReference type="PRINTS" id="PR01399">
    <property type="entry name" value="ENTSNTHTASED"/>
</dbReference>
<dbReference type="KEGG" id="pnt:G5B91_10510"/>
<comment type="function">
    <text evidence="1">Involved in the biosynthesis of the siderophore enterobactin (enterochelin), which is a macrocyclic trimeric lactone of N-(2,3-dihydroxybenzoyl)-serine. The serine trilactone serves as a scaffolding for the three catechol functionalities that provide hexadentate coordination for the tightly ligated iron(2+) atoms. Plays an essential role in the assembly of the enterobactin by catalyzing the transfer of the 4'-phosphopantetheine (Ppant) moiety from coenzyme A to the apo-domains of both EntB (ArCP domain) and EntF (PCP domain) to yield their holo-forms which make them competent for the activation of 2,3-dihydroxybenzoate (DHB) and L-serine, respectively.</text>
</comment>
<dbReference type="Gene3D" id="3.90.470.20">
    <property type="entry name" value="4'-phosphopantetheinyl transferase domain"/>
    <property type="match status" value="1"/>
</dbReference>
<evidence type="ECO:0000256" key="10">
    <source>
        <dbReference type="ARBA" id="ARBA00049176"/>
    </source>
</evidence>
<dbReference type="Pfam" id="PF17837">
    <property type="entry name" value="4PPT_N"/>
    <property type="match status" value="1"/>
</dbReference>
<feature type="domain" description="4'-phosphopantetheinyl transferase N-terminal" evidence="15">
    <location>
        <begin position="51"/>
        <end position="114"/>
    </location>
</feature>
<feature type="binding site" evidence="13">
    <location>
        <position position="125"/>
    </location>
    <ligand>
        <name>Mg(2+)</name>
        <dbReference type="ChEBI" id="CHEBI:18420"/>
    </ligand>
</feature>
<organism evidence="16 17">
    <name type="scientific">Pseudomonas nitroreducens</name>
    <dbReference type="NCBI Taxonomy" id="46680"/>
    <lineage>
        <taxon>Bacteria</taxon>
        <taxon>Pseudomonadati</taxon>
        <taxon>Pseudomonadota</taxon>
        <taxon>Gammaproteobacteria</taxon>
        <taxon>Pseudomonadales</taxon>
        <taxon>Pseudomonadaceae</taxon>
        <taxon>Pseudomonas</taxon>
    </lineage>
</organism>
<evidence type="ECO:0000313" key="17">
    <source>
        <dbReference type="Proteomes" id="UP000501063"/>
    </source>
</evidence>
<dbReference type="GO" id="GO:0000287">
    <property type="term" value="F:magnesium ion binding"/>
    <property type="evidence" value="ECO:0007669"/>
    <property type="project" value="InterPro"/>
</dbReference>
<dbReference type="SUPFAM" id="SSF56214">
    <property type="entry name" value="4'-phosphopantetheinyl transferase"/>
    <property type="match status" value="1"/>
</dbReference>
<dbReference type="InterPro" id="IPR037143">
    <property type="entry name" value="4-PPantetheinyl_Trfase_dom_sf"/>
</dbReference>
<evidence type="ECO:0000256" key="2">
    <source>
        <dbReference type="ARBA" id="ARBA00004993"/>
    </source>
</evidence>
<gene>
    <name evidence="16" type="ORF">G5B91_10510</name>
</gene>
<dbReference type="GO" id="GO:0009239">
    <property type="term" value="P:enterobactin biosynthetic process"/>
    <property type="evidence" value="ECO:0007669"/>
    <property type="project" value="UniProtKB-UniPathway"/>
</dbReference>
<evidence type="ECO:0000256" key="4">
    <source>
        <dbReference type="ARBA" id="ARBA00011503"/>
    </source>
</evidence>
<evidence type="ECO:0000256" key="12">
    <source>
        <dbReference type="PIRSR" id="PIRSR603542-1"/>
    </source>
</evidence>
<comment type="cofactor">
    <cofactor evidence="13">
        <name>Mg(2+)</name>
        <dbReference type="ChEBI" id="CHEBI:18420"/>
    </cofactor>
</comment>
<feature type="binding site" evidence="12">
    <location>
        <position position="125"/>
    </location>
    <ligand>
        <name>CoA</name>
        <dbReference type="ChEBI" id="CHEBI:57287"/>
    </ligand>
</feature>
<comment type="similarity">
    <text evidence="3">Belongs to the P-Pant transferase superfamily. EntD family.</text>
</comment>
<evidence type="ECO:0000256" key="7">
    <source>
        <dbReference type="ARBA" id="ARBA00023191"/>
    </source>
</evidence>
<evidence type="ECO:0000256" key="11">
    <source>
        <dbReference type="ARBA" id="ARBA00049191"/>
    </source>
</evidence>
<dbReference type="PANTHER" id="PTHR38096:SF1">
    <property type="entry name" value="ENTEROBACTIN SYNTHASE COMPONENT D"/>
    <property type="match status" value="1"/>
</dbReference>
<evidence type="ECO:0000259" key="15">
    <source>
        <dbReference type="Pfam" id="PF17837"/>
    </source>
</evidence>
<keyword evidence="13" id="KW-0479">Metal-binding</keyword>
<evidence type="ECO:0000256" key="5">
    <source>
        <dbReference type="ARBA" id="ARBA00019087"/>
    </source>
</evidence>
<evidence type="ECO:0000256" key="9">
    <source>
        <dbReference type="ARBA" id="ARBA00031996"/>
    </source>
</evidence>
<evidence type="ECO:0000256" key="6">
    <source>
        <dbReference type="ARBA" id="ARBA00022679"/>
    </source>
</evidence>
<comment type="catalytic activity">
    <reaction evidence="10">
        <text>apo-[aryl-carrier protein] + CoA = holo-[aryl-carrier protein] + adenosine 3',5'-bisphosphate + H(+)</text>
        <dbReference type="Rhea" id="RHEA:48404"/>
        <dbReference type="Rhea" id="RHEA-COMP:15903"/>
        <dbReference type="Rhea" id="RHEA-COMP:17557"/>
        <dbReference type="ChEBI" id="CHEBI:15378"/>
        <dbReference type="ChEBI" id="CHEBI:29999"/>
        <dbReference type="ChEBI" id="CHEBI:57287"/>
        <dbReference type="ChEBI" id="CHEBI:58343"/>
        <dbReference type="ChEBI" id="CHEBI:64479"/>
    </reaction>
</comment>
<feature type="binding site" evidence="12">
    <location>
        <position position="168"/>
    </location>
    <ligand>
        <name>CoA</name>
        <dbReference type="ChEBI" id="CHEBI:57287"/>
    </ligand>
</feature>
<feature type="binding site" evidence="12">
    <location>
        <begin position="103"/>
        <end position="104"/>
    </location>
    <ligand>
        <name>CoA</name>
        <dbReference type="ChEBI" id="CHEBI:57287"/>
    </ligand>
</feature>
<evidence type="ECO:0000313" key="16">
    <source>
        <dbReference type="EMBL" id="QIE86685.1"/>
    </source>
</evidence>
<dbReference type="InterPro" id="IPR003542">
    <property type="entry name" value="Enbac_synth_compD-like"/>
</dbReference>
<accession>A0A6G6IU71</accession>
<comment type="subunit">
    <text evidence="4">EntB, EntD, EntE, and EntF form a multienzyme complex called enterobactin synthase.</text>
</comment>
<dbReference type="PANTHER" id="PTHR38096">
    <property type="entry name" value="ENTEROBACTIN SYNTHASE COMPONENT D"/>
    <property type="match status" value="1"/>
</dbReference>
<dbReference type="GO" id="GO:0008897">
    <property type="term" value="F:holo-[acyl-carrier-protein] synthase activity"/>
    <property type="evidence" value="ECO:0007669"/>
    <property type="project" value="InterPro"/>
</dbReference>